<feature type="region of interest" description="Disordered" evidence="1">
    <location>
        <begin position="21"/>
        <end position="50"/>
    </location>
</feature>
<sequence>MKKLLEKQVIEVEQFYESTDNIQGNNSKGGSLVKEKGREKYPTGTKKPLQDATHTEVAALSLLSLEFWQKLLKLPPKVQWSTQCLLCGSSPGPNDVNPFLDLYFFLHRLWLGGWSDHGERMSDFYACNRYEEAKHEGVVHHSGTGTTIT</sequence>
<evidence type="ECO:0000256" key="1">
    <source>
        <dbReference type="SAM" id="MobiDB-lite"/>
    </source>
</evidence>
<dbReference type="Proteomes" id="UP001374584">
    <property type="component" value="Unassembled WGS sequence"/>
</dbReference>
<dbReference type="EMBL" id="JAYMYR010000001">
    <property type="protein sequence ID" value="KAK7382215.1"/>
    <property type="molecule type" value="Genomic_DNA"/>
</dbReference>
<reference evidence="2 3" key="1">
    <citation type="submission" date="2024-01" db="EMBL/GenBank/DDBJ databases">
        <title>The genomes of 5 underutilized Papilionoideae crops provide insights into root nodulation and disease resistanc.</title>
        <authorList>
            <person name="Jiang F."/>
        </authorList>
    </citation>
    <scope>NUCLEOTIDE SEQUENCE [LARGE SCALE GENOMIC DNA]</scope>
    <source>
        <strain evidence="2">JINMINGXINNONG_FW02</strain>
        <tissue evidence="2">Leaves</tissue>
    </source>
</reference>
<organism evidence="2 3">
    <name type="scientific">Phaseolus coccineus</name>
    <name type="common">Scarlet runner bean</name>
    <name type="synonym">Phaseolus multiflorus</name>
    <dbReference type="NCBI Taxonomy" id="3886"/>
    <lineage>
        <taxon>Eukaryota</taxon>
        <taxon>Viridiplantae</taxon>
        <taxon>Streptophyta</taxon>
        <taxon>Embryophyta</taxon>
        <taxon>Tracheophyta</taxon>
        <taxon>Spermatophyta</taxon>
        <taxon>Magnoliopsida</taxon>
        <taxon>eudicotyledons</taxon>
        <taxon>Gunneridae</taxon>
        <taxon>Pentapetalae</taxon>
        <taxon>rosids</taxon>
        <taxon>fabids</taxon>
        <taxon>Fabales</taxon>
        <taxon>Fabaceae</taxon>
        <taxon>Papilionoideae</taxon>
        <taxon>50 kb inversion clade</taxon>
        <taxon>NPAAA clade</taxon>
        <taxon>indigoferoid/millettioid clade</taxon>
        <taxon>Phaseoleae</taxon>
        <taxon>Phaseolus</taxon>
    </lineage>
</organism>
<proteinExistence type="predicted"/>
<evidence type="ECO:0000313" key="3">
    <source>
        <dbReference type="Proteomes" id="UP001374584"/>
    </source>
</evidence>
<protein>
    <submittedName>
        <fullName evidence="2">Uncharacterized protein</fullName>
    </submittedName>
</protein>
<gene>
    <name evidence="2" type="ORF">VNO80_00979</name>
</gene>
<evidence type="ECO:0000313" key="2">
    <source>
        <dbReference type="EMBL" id="KAK7382215.1"/>
    </source>
</evidence>
<keyword evidence="3" id="KW-1185">Reference proteome</keyword>
<comment type="caution">
    <text evidence="2">The sequence shown here is derived from an EMBL/GenBank/DDBJ whole genome shotgun (WGS) entry which is preliminary data.</text>
</comment>
<name>A0AAN9NZC6_PHACN</name>
<dbReference type="AlphaFoldDB" id="A0AAN9NZC6"/>
<accession>A0AAN9NZC6</accession>